<dbReference type="PANTHER" id="PTHR12486">
    <property type="entry name" value="APRATAXIN-RELATED"/>
    <property type="match status" value="1"/>
</dbReference>
<comment type="caution">
    <text evidence="4">The sequence shown here is derived from an EMBL/GenBank/DDBJ whole genome shotgun (WGS) entry which is preliminary data.</text>
</comment>
<dbReference type="Gene3D" id="3.30.428.10">
    <property type="entry name" value="HIT-like"/>
    <property type="match status" value="1"/>
</dbReference>
<name>A0A9P3PGK9_LYOSH</name>
<dbReference type="GO" id="GO:0005634">
    <property type="term" value="C:nucleus"/>
    <property type="evidence" value="ECO:0007669"/>
    <property type="project" value="TreeGrafter"/>
</dbReference>
<sequence length="249" mass="28681">MANLTILRTYALKDPASLPRSILFSHTETSLTIYDAFPKSMFHFLILPRASSKPEANELDSLRTLLKGDKARAKQVISALREDAQTLRKEIEDEMLKRYGFKWDVWTGFHATPSMQHLHLHVLSADLCSEKMKNKKHYNSFHPKIGFFLDVDEVLSWFDAEDSYFAAMAKLDPKDHEAFLKQDLACFHCGSAMKNMPALKAHLQEEWDKQAARVKAKLERKRQLEEKSDTVENSDQVHSKKQKADSNTQ</sequence>
<dbReference type="GO" id="GO:0000012">
    <property type="term" value="P:single strand break repair"/>
    <property type="evidence" value="ECO:0007669"/>
    <property type="project" value="TreeGrafter"/>
</dbReference>
<dbReference type="InterPro" id="IPR036265">
    <property type="entry name" value="HIT-like_sf"/>
</dbReference>
<dbReference type="GO" id="GO:0030983">
    <property type="term" value="F:mismatched DNA binding"/>
    <property type="evidence" value="ECO:0007669"/>
    <property type="project" value="TreeGrafter"/>
</dbReference>
<dbReference type="SUPFAM" id="SSF54197">
    <property type="entry name" value="HIT-like"/>
    <property type="match status" value="1"/>
</dbReference>
<dbReference type="Pfam" id="PF16278">
    <property type="entry name" value="zf-C2HE"/>
    <property type="match status" value="1"/>
</dbReference>
<organism evidence="4 5">
    <name type="scientific">Lyophyllum shimeji</name>
    <name type="common">Hon-shimeji</name>
    <name type="synonym">Tricholoma shimeji</name>
    <dbReference type="NCBI Taxonomy" id="47721"/>
    <lineage>
        <taxon>Eukaryota</taxon>
        <taxon>Fungi</taxon>
        <taxon>Dikarya</taxon>
        <taxon>Basidiomycota</taxon>
        <taxon>Agaricomycotina</taxon>
        <taxon>Agaricomycetes</taxon>
        <taxon>Agaricomycetidae</taxon>
        <taxon>Agaricales</taxon>
        <taxon>Tricholomatineae</taxon>
        <taxon>Lyophyllaceae</taxon>
        <taxon>Lyophyllum</taxon>
    </lineage>
</organism>
<dbReference type="Pfam" id="PF11969">
    <property type="entry name" value="DcpS_C"/>
    <property type="match status" value="1"/>
</dbReference>
<dbReference type="GO" id="GO:1990165">
    <property type="term" value="F:single-strand break-containing DNA binding"/>
    <property type="evidence" value="ECO:0007669"/>
    <property type="project" value="TreeGrafter"/>
</dbReference>
<gene>
    <name evidence="4" type="primary">HNT3</name>
    <name evidence="4" type="ORF">LshimejAT787_0205770</name>
</gene>
<feature type="domain" description="Aprataxin C2HE/C2H2/C2HC zinc finger" evidence="3">
    <location>
        <begin position="146"/>
        <end position="209"/>
    </location>
</feature>
<feature type="region of interest" description="Disordered" evidence="2">
    <location>
        <begin position="218"/>
        <end position="249"/>
    </location>
</feature>
<dbReference type="PANTHER" id="PTHR12486:SF4">
    <property type="entry name" value="APRATAXIN"/>
    <property type="match status" value="1"/>
</dbReference>
<dbReference type="Proteomes" id="UP001063166">
    <property type="component" value="Unassembled WGS sequence"/>
</dbReference>
<reference evidence="4" key="1">
    <citation type="submission" date="2022-07" db="EMBL/GenBank/DDBJ databases">
        <title>The genome of Lyophyllum shimeji provides insight into the initial evolution of ectomycorrhizal fungal genome.</title>
        <authorList>
            <person name="Kobayashi Y."/>
            <person name="Shibata T."/>
            <person name="Hirakawa H."/>
            <person name="Shigenobu S."/>
            <person name="Nishiyama T."/>
            <person name="Yamada A."/>
            <person name="Hasebe M."/>
            <person name="Kawaguchi M."/>
        </authorList>
    </citation>
    <scope>NUCLEOTIDE SEQUENCE</scope>
    <source>
        <strain evidence="4">AT787</strain>
    </source>
</reference>
<evidence type="ECO:0000313" key="4">
    <source>
        <dbReference type="EMBL" id="GLB35012.1"/>
    </source>
</evidence>
<dbReference type="GO" id="GO:0003697">
    <property type="term" value="F:single-stranded DNA binding"/>
    <property type="evidence" value="ECO:0007669"/>
    <property type="project" value="TreeGrafter"/>
</dbReference>
<evidence type="ECO:0000313" key="5">
    <source>
        <dbReference type="Proteomes" id="UP001063166"/>
    </source>
</evidence>
<evidence type="ECO:0000256" key="1">
    <source>
        <dbReference type="SAM" id="Coils"/>
    </source>
</evidence>
<accession>A0A9P3PGK9</accession>
<keyword evidence="5" id="KW-1185">Reference proteome</keyword>
<dbReference type="EMBL" id="BRPK01000002">
    <property type="protein sequence ID" value="GLB35012.1"/>
    <property type="molecule type" value="Genomic_DNA"/>
</dbReference>
<dbReference type="GO" id="GO:0033699">
    <property type="term" value="F:DNA 5'-adenosine monophosphate hydrolase activity"/>
    <property type="evidence" value="ECO:0007669"/>
    <property type="project" value="TreeGrafter"/>
</dbReference>
<dbReference type="InterPro" id="IPR032566">
    <property type="entry name" value="Znf-C2HE"/>
</dbReference>
<keyword evidence="1" id="KW-0175">Coiled coil</keyword>
<evidence type="ECO:0000259" key="3">
    <source>
        <dbReference type="Pfam" id="PF16278"/>
    </source>
</evidence>
<feature type="coiled-coil region" evidence="1">
    <location>
        <begin position="70"/>
        <end position="97"/>
    </location>
</feature>
<dbReference type="OrthoDB" id="3512845at2759"/>
<dbReference type="AlphaFoldDB" id="A0A9P3PGK9"/>
<evidence type="ECO:0000256" key="2">
    <source>
        <dbReference type="SAM" id="MobiDB-lite"/>
    </source>
</evidence>
<protein>
    <submittedName>
        <fullName evidence="4">C2HE / C2H2 / C2HC zinc-binding finger</fullName>
    </submittedName>
</protein>
<dbReference type="GO" id="GO:0003725">
    <property type="term" value="F:double-stranded RNA binding"/>
    <property type="evidence" value="ECO:0007669"/>
    <property type="project" value="TreeGrafter"/>
</dbReference>
<proteinExistence type="predicted"/>
<feature type="compositionally biased region" description="Basic and acidic residues" evidence="2">
    <location>
        <begin position="221"/>
        <end position="249"/>
    </location>
</feature>